<comment type="caution">
    <text evidence="6">The sequence shown here is derived from an EMBL/GenBank/DDBJ whole genome shotgun (WGS) entry which is preliminary data.</text>
</comment>
<name>A0A9X2BL68_9VIBR</name>
<dbReference type="PANTHER" id="PTHR30469">
    <property type="entry name" value="MULTIDRUG RESISTANCE PROTEIN MDTA"/>
    <property type="match status" value="1"/>
</dbReference>
<dbReference type="AlphaFoldDB" id="A0A9X2BL68"/>
<dbReference type="NCBIfam" id="TIGR01730">
    <property type="entry name" value="RND_mfp"/>
    <property type="match status" value="1"/>
</dbReference>
<dbReference type="Pfam" id="PF25917">
    <property type="entry name" value="BSH_RND"/>
    <property type="match status" value="1"/>
</dbReference>
<dbReference type="EMBL" id="JAJHVV010000005">
    <property type="protein sequence ID" value="MCK6263633.1"/>
    <property type="molecule type" value="Genomic_DNA"/>
</dbReference>
<keyword evidence="2" id="KW-0175">Coiled coil</keyword>
<comment type="similarity">
    <text evidence="1">Belongs to the membrane fusion protein (MFP) (TC 8.A.1) family.</text>
</comment>
<dbReference type="SUPFAM" id="SSF111369">
    <property type="entry name" value="HlyD-like secretion proteins"/>
    <property type="match status" value="1"/>
</dbReference>
<sequence>MNNKWLGVILFSFLALLFLYMAGRFEDKVPQEHRVMNSTQMSPPNTITLAAKAEPISREFSGVVIAKHRTDISARLTARVAEVLVEVGDNVNQGDILMRLDSDDLDARVVQTEQALSGAQAKLNAARKEYVRSKELLQKKLVSQANFDNAESQLQTAKANFNQTKAAVSEAQTTFGFSIISAPFSGVITQKPINVGDTASPGNLLVSLYQPTKLQVEAYIAESTMSSIELGEKLNVELPSSSINTYAKVSEITPSADSRSRSYKIKLDLDLVEDVYPGMYAKLNVDVGHRDILRVPMASVMKIGQLDYVNVWNGEYVSRRLVQLGENGRVRKGLVEGEEVVVSP</sequence>
<evidence type="ECO:0000313" key="6">
    <source>
        <dbReference type="EMBL" id="MCK6263633.1"/>
    </source>
</evidence>
<organism evidence="6 7">
    <name type="scientific">Vibrio amylolyticus</name>
    <dbReference type="NCBI Taxonomy" id="2847292"/>
    <lineage>
        <taxon>Bacteria</taxon>
        <taxon>Pseudomonadati</taxon>
        <taxon>Pseudomonadota</taxon>
        <taxon>Gammaproteobacteria</taxon>
        <taxon>Vibrionales</taxon>
        <taxon>Vibrionaceae</taxon>
        <taxon>Vibrio</taxon>
    </lineage>
</organism>
<feature type="domain" description="CusB-like beta-barrel" evidence="5">
    <location>
        <begin position="216"/>
        <end position="285"/>
    </location>
</feature>
<feature type="domain" description="Multidrug resistance protein MdtA-like alpha-helical hairpin" evidence="3">
    <location>
        <begin position="115"/>
        <end position="174"/>
    </location>
</feature>
<dbReference type="RefSeq" id="WP_248008710.1">
    <property type="nucleotide sequence ID" value="NZ_JAJHVV010000005.1"/>
</dbReference>
<dbReference type="Pfam" id="PF25876">
    <property type="entry name" value="HH_MFP_RND"/>
    <property type="match status" value="1"/>
</dbReference>
<dbReference type="Gene3D" id="1.10.287.470">
    <property type="entry name" value="Helix hairpin bin"/>
    <property type="match status" value="1"/>
</dbReference>
<dbReference type="Gene3D" id="2.40.420.20">
    <property type="match status" value="1"/>
</dbReference>
<gene>
    <name evidence="6" type="ORF">KP803_10150</name>
</gene>
<dbReference type="GO" id="GO:1990281">
    <property type="term" value="C:efflux pump complex"/>
    <property type="evidence" value="ECO:0007669"/>
    <property type="project" value="TreeGrafter"/>
</dbReference>
<dbReference type="GO" id="GO:0015562">
    <property type="term" value="F:efflux transmembrane transporter activity"/>
    <property type="evidence" value="ECO:0007669"/>
    <property type="project" value="TreeGrafter"/>
</dbReference>
<dbReference type="Proteomes" id="UP001139559">
    <property type="component" value="Unassembled WGS sequence"/>
</dbReference>
<feature type="coiled-coil region" evidence="2">
    <location>
        <begin position="109"/>
        <end position="167"/>
    </location>
</feature>
<proteinExistence type="inferred from homology"/>
<accession>A0A9X2BL68</accession>
<keyword evidence="7" id="KW-1185">Reference proteome</keyword>
<reference evidence="6" key="1">
    <citation type="submission" date="2021-11" db="EMBL/GenBank/DDBJ databases">
        <title>Vibrio ZSDE26 sp. nov. and Vibrio ZSDZ34 sp. nov., isolated from coastal seawater in Qingdao.</title>
        <authorList>
            <person name="Zhang P."/>
        </authorList>
    </citation>
    <scope>NUCLEOTIDE SEQUENCE</scope>
    <source>
        <strain evidence="6">ZSDE26</strain>
    </source>
</reference>
<evidence type="ECO:0000256" key="2">
    <source>
        <dbReference type="SAM" id="Coils"/>
    </source>
</evidence>
<dbReference type="Gene3D" id="2.40.30.170">
    <property type="match status" value="1"/>
</dbReference>
<dbReference type="Gene3D" id="2.40.50.100">
    <property type="match status" value="1"/>
</dbReference>
<evidence type="ECO:0000313" key="7">
    <source>
        <dbReference type="Proteomes" id="UP001139559"/>
    </source>
</evidence>
<dbReference type="InterPro" id="IPR058792">
    <property type="entry name" value="Beta-barrel_RND_2"/>
</dbReference>
<evidence type="ECO:0000259" key="5">
    <source>
        <dbReference type="Pfam" id="PF25954"/>
    </source>
</evidence>
<dbReference type="InterPro" id="IPR058624">
    <property type="entry name" value="MdtA-like_HH"/>
</dbReference>
<dbReference type="InterPro" id="IPR058625">
    <property type="entry name" value="MdtA-like_BSH"/>
</dbReference>
<evidence type="ECO:0000259" key="3">
    <source>
        <dbReference type="Pfam" id="PF25876"/>
    </source>
</evidence>
<evidence type="ECO:0000259" key="4">
    <source>
        <dbReference type="Pfam" id="PF25917"/>
    </source>
</evidence>
<dbReference type="PANTHER" id="PTHR30469:SF15">
    <property type="entry name" value="HLYD FAMILY OF SECRETION PROTEINS"/>
    <property type="match status" value="1"/>
</dbReference>
<dbReference type="Pfam" id="PF25954">
    <property type="entry name" value="Beta-barrel_RND_2"/>
    <property type="match status" value="1"/>
</dbReference>
<dbReference type="InterPro" id="IPR006143">
    <property type="entry name" value="RND_pump_MFP"/>
</dbReference>
<feature type="domain" description="Multidrug resistance protein MdtA-like barrel-sandwich hybrid" evidence="4">
    <location>
        <begin position="71"/>
        <end position="203"/>
    </location>
</feature>
<evidence type="ECO:0000256" key="1">
    <source>
        <dbReference type="ARBA" id="ARBA00009477"/>
    </source>
</evidence>
<protein>
    <submittedName>
        <fullName evidence="6">Efflux RND transporter periplasmic adaptor subunit</fullName>
    </submittedName>
</protein>